<reference evidence="8" key="2">
    <citation type="submission" date="2013-12" db="EMBL/GenBank/DDBJ databases">
        <title>Evolution of pathogenesis and genome organization in the Tremellales.</title>
        <authorList>
            <person name="Cuomo C."/>
            <person name="Litvintseva A."/>
            <person name="Heitman J."/>
            <person name="Chen Y."/>
            <person name="Sun S."/>
            <person name="Springer D."/>
            <person name="Dromer F."/>
            <person name="Young S."/>
            <person name="Zeng Q."/>
            <person name="Chapman S."/>
            <person name="Gujja S."/>
            <person name="Saif S."/>
            <person name="Birren B."/>
        </authorList>
    </citation>
    <scope>NUCLEOTIDE SEQUENCE [LARGE SCALE GENOMIC DNA]</scope>
    <source>
        <strain evidence="8">CBS 10435</strain>
    </source>
</reference>
<dbReference type="PANTHER" id="PTHR47447:SF17">
    <property type="entry name" value="OS12G0638900 PROTEIN"/>
    <property type="match status" value="1"/>
</dbReference>
<dbReference type="InterPro" id="IPR002885">
    <property type="entry name" value="PPR_rpt"/>
</dbReference>
<evidence type="ECO:0000256" key="4">
    <source>
        <dbReference type="ARBA" id="ARBA00044511"/>
    </source>
</evidence>
<feature type="region of interest" description="Disordered" evidence="5">
    <location>
        <begin position="504"/>
        <end position="538"/>
    </location>
</feature>
<feature type="region of interest" description="Disordered" evidence="5">
    <location>
        <begin position="19"/>
        <end position="47"/>
    </location>
</feature>
<dbReference type="Pfam" id="PF13812">
    <property type="entry name" value="PPR_3"/>
    <property type="match status" value="1"/>
</dbReference>
<dbReference type="OrthoDB" id="185373at2759"/>
<dbReference type="EMBL" id="KI669464">
    <property type="protein sequence ID" value="OCF56865.1"/>
    <property type="molecule type" value="Genomic_DNA"/>
</dbReference>
<evidence type="ECO:0000256" key="2">
    <source>
        <dbReference type="ARBA" id="ARBA00022737"/>
    </source>
</evidence>
<dbReference type="InterPro" id="IPR011990">
    <property type="entry name" value="TPR-like_helical_dom_sf"/>
</dbReference>
<gene>
    <name evidence="7" type="ORF">L486_05720</name>
</gene>
<evidence type="ECO:0000313" key="7">
    <source>
        <dbReference type="EMBL" id="OCF56865.1"/>
    </source>
</evidence>
<sequence>MSTICRSCRSLAFSKRSFAAAATPRPARNPKSLANKRTPLPRLGRQAPEQESLAVLIQRLARLKSENRRPRPEAYVAILRAAGDFSLSRTAHGEESENLGWQVAQAAWEDAKAGNVELGPEGMEAFLRFSVIYPHLLQSFLLYTDSKLAGSYEGLARAASVNGNLEHLIYVINDLFVNDIPVPLHTVKTAIRLACEWGCPRLALQIAEKIENDSAVGVRLDQSAWVDILIASADAHFLSGAETAWYRVKSSYTADEGLILSLLNAAGRWGRPDFASTILESLPVAPQEQHLAPLLEAFCNAGEMPNAFQVLVSIREAGLTPTMATVQPIVSVLSNAEVIDQAFYGLEDMYKAGQPIDITALNALIDASARLGDLQRARATQTAARDLGLTPNVDTFNLVLSCCISAQHRPLGDTILNEMSSQSLSPNATTYENMINLCLTQPKYEDAFYYLEKAKADGFKASYAVYNSLVRKCITTNDSRWRLVVDEMKSIGYRLDNELHEFINSGGKPRRAMEKGRRRSEESKRSNSKGKQRSEREE</sequence>
<reference evidence="7 8" key="1">
    <citation type="submission" date="2013-07" db="EMBL/GenBank/DDBJ databases">
        <title>The Genome Sequence of Kwoniella mangroviensis CBS10435.</title>
        <authorList>
            <consortium name="The Broad Institute Genome Sequencing Platform"/>
            <person name="Cuomo C."/>
            <person name="Litvintseva A."/>
            <person name="Chen Y."/>
            <person name="Heitman J."/>
            <person name="Sun S."/>
            <person name="Springer D."/>
            <person name="Dromer F."/>
            <person name="Young S.K."/>
            <person name="Zeng Q."/>
            <person name="Gargeya S."/>
            <person name="Fitzgerald M."/>
            <person name="Abouelleil A."/>
            <person name="Alvarado L."/>
            <person name="Berlin A.M."/>
            <person name="Chapman S.B."/>
            <person name="Dewar J."/>
            <person name="Goldberg J."/>
            <person name="Griggs A."/>
            <person name="Gujja S."/>
            <person name="Hansen M."/>
            <person name="Howarth C."/>
            <person name="Imamovic A."/>
            <person name="Larimer J."/>
            <person name="McCowan C."/>
            <person name="Murphy C."/>
            <person name="Pearson M."/>
            <person name="Priest M."/>
            <person name="Roberts A."/>
            <person name="Saif S."/>
            <person name="Shea T."/>
            <person name="Sykes S."/>
            <person name="Wortman J."/>
            <person name="Nusbaum C."/>
            <person name="Birren B."/>
        </authorList>
    </citation>
    <scope>NUCLEOTIDE SEQUENCE [LARGE SCALE GENOMIC DNA]</scope>
    <source>
        <strain evidence="7 8">CBS 10435</strain>
    </source>
</reference>
<comment type="subunit">
    <text evidence="4">Binds to mitochondrial small subunit 15S rRNA.</text>
</comment>
<accession>A0A1B9IMS0</accession>
<dbReference type="STRING" id="1331196.A0A1B9IMS0"/>
<feature type="domain" description="Pentatricopeptide repeat-containing protein-mitochondrial" evidence="6">
    <location>
        <begin position="256"/>
        <end position="378"/>
    </location>
</feature>
<evidence type="ECO:0000256" key="3">
    <source>
        <dbReference type="ARBA" id="ARBA00044493"/>
    </source>
</evidence>
<evidence type="ECO:0000256" key="1">
    <source>
        <dbReference type="ARBA" id="ARBA00006192"/>
    </source>
</evidence>
<feature type="compositionally biased region" description="Basic and acidic residues" evidence="5">
    <location>
        <begin position="511"/>
        <end position="525"/>
    </location>
</feature>
<dbReference type="Pfam" id="PF23276">
    <property type="entry name" value="TPR_24"/>
    <property type="match status" value="1"/>
</dbReference>
<organism evidence="7 8">
    <name type="scientific">Kwoniella mangroviensis CBS 10435</name>
    <dbReference type="NCBI Taxonomy" id="1331196"/>
    <lineage>
        <taxon>Eukaryota</taxon>
        <taxon>Fungi</taxon>
        <taxon>Dikarya</taxon>
        <taxon>Basidiomycota</taxon>
        <taxon>Agaricomycotina</taxon>
        <taxon>Tremellomycetes</taxon>
        <taxon>Tremellales</taxon>
        <taxon>Cryptococcaceae</taxon>
        <taxon>Kwoniella</taxon>
    </lineage>
</organism>
<dbReference type="InterPro" id="IPR057027">
    <property type="entry name" value="TPR_mt"/>
</dbReference>
<dbReference type="PANTHER" id="PTHR47447">
    <property type="entry name" value="OS03G0856100 PROTEIN"/>
    <property type="match status" value="1"/>
</dbReference>
<name>A0A1B9IMS0_9TREE</name>
<keyword evidence="2" id="KW-0677">Repeat</keyword>
<evidence type="ECO:0000259" key="6">
    <source>
        <dbReference type="Pfam" id="PF23276"/>
    </source>
</evidence>
<protein>
    <recommendedName>
        <fullName evidence="6">Pentatricopeptide repeat-containing protein-mitochondrial domain-containing protein</fullName>
    </recommendedName>
</protein>
<dbReference type="Proteomes" id="UP000092583">
    <property type="component" value="Unassembled WGS sequence"/>
</dbReference>
<dbReference type="AlphaFoldDB" id="A0A1B9IMS0"/>
<comment type="similarity">
    <text evidence="1">Belongs to the CCM1 family.</text>
</comment>
<keyword evidence="8" id="KW-1185">Reference proteome</keyword>
<evidence type="ECO:0000313" key="8">
    <source>
        <dbReference type="Proteomes" id="UP000092583"/>
    </source>
</evidence>
<dbReference type="Gene3D" id="1.25.40.10">
    <property type="entry name" value="Tetratricopeptide repeat domain"/>
    <property type="match status" value="2"/>
</dbReference>
<evidence type="ECO:0000256" key="5">
    <source>
        <dbReference type="SAM" id="MobiDB-lite"/>
    </source>
</evidence>
<proteinExistence type="inferred from homology"/>
<comment type="function">
    <text evidence="3">Regulates mitochondrial small subunit maturation by controlling 15S rRNA 5'-end processing. Localizes to the 5' precursor of the 15S rRNA in a position that is subsequently occupied by mS47 in the mature yeast mtSSU. Uses structure and sequence-specific RNA recognition, binding to a single-stranded region of the precursor and specifically recognizing bases -6 to -1. The exchange of Ccm1 for mS47 is coupled to the irreversible removal of precursor rRNA that is accompanied by conformational changes of the mitoribosomal proteins uS5m and mS26. These conformational changes signal completion of 5'-end rRNA processing through protection of the mature 5'-end of the 15S rRNA and stabilization of mS47. The removal of the 5' precursor together with the dissociation of Ccm1 may be catalyzed by the 5'-3' exoribonuclease Pet127. Involved in the specific removal of group I introns in mitochondrial encoded transcripts.</text>
</comment>